<proteinExistence type="predicted"/>
<reference evidence="1" key="1">
    <citation type="submission" date="2016-10" db="EMBL/GenBank/DDBJ databases">
        <title>Sequence of Gallionella enrichment culture.</title>
        <authorList>
            <person name="Poehlein A."/>
            <person name="Muehling M."/>
            <person name="Daniel R."/>
        </authorList>
    </citation>
    <scope>NUCLEOTIDE SEQUENCE</scope>
</reference>
<sequence length="106" mass="11280">MSALKSELENNVSQLFRTAAKQYGDVVTQFGGALVAYGKRETDARTVVQTTLKLAVGEAGRMIETEIGLVTAYVNWVASLVGIKDLAQQAPGLSEPKPGTGKPSRK</sequence>
<protein>
    <submittedName>
        <fullName evidence="1">Uncharacterized protein</fullName>
    </submittedName>
</protein>
<dbReference type="EMBL" id="MLJW01000407">
    <property type="protein sequence ID" value="OIQ87729.1"/>
    <property type="molecule type" value="Genomic_DNA"/>
</dbReference>
<evidence type="ECO:0000313" key="1">
    <source>
        <dbReference type="EMBL" id="OIQ87729.1"/>
    </source>
</evidence>
<organism evidence="1">
    <name type="scientific">mine drainage metagenome</name>
    <dbReference type="NCBI Taxonomy" id="410659"/>
    <lineage>
        <taxon>unclassified sequences</taxon>
        <taxon>metagenomes</taxon>
        <taxon>ecological metagenomes</taxon>
    </lineage>
</organism>
<name>A0A1J5QVN1_9ZZZZ</name>
<gene>
    <name evidence="1" type="ORF">GALL_304070</name>
</gene>
<accession>A0A1J5QVN1</accession>
<comment type="caution">
    <text evidence="1">The sequence shown here is derived from an EMBL/GenBank/DDBJ whole genome shotgun (WGS) entry which is preliminary data.</text>
</comment>
<dbReference type="AlphaFoldDB" id="A0A1J5QVN1"/>